<accession>A0A940IDV2</accession>
<dbReference type="Proteomes" id="UP000727857">
    <property type="component" value="Unassembled WGS sequence"/>
</dbReference>
<reference evidence="3" key="2">
    <citation type="journal article" date="2021" name="PeerJ">
        <title>Extensive microbial diversity within the chicken gut microbiome revealed by metagenomics and culture.</title>
        <authorList>
            <person name="Gilroy R."/>
            <person name="Ravi A."/>
            <person name="Getino M."/>
            <person name="Pursley I."/>
            <person name="Horton D.L."/>
            <person name="Alikhan N.F."/>
            <person name="Baker D."/>
            <person name="Gharbi K."/>
            <person name="Hall N."/>
            <person name="Watson M."/>
            <person name="Adriaenssens E.M."/>
            <person name="Foster-Nyarko E."/>
            <person name="Jarju S."/>
            <person name="Secka A."/>
            <person name="Antonio M."/>
            <person name="Oren A."/>
            <person name="Chaudhuri R.R."/>
            <person name="La Ragione R."/>
            <person name="Hildebrand F."/>
            <person name="Pallen M.J."/>
        </authorList>
    </citation>
    <scope>NUCLEOTIDE SEQUENCE</scope>
    <source>
        <strain evidence="3">517</strain>
    </source>
</reference>
<dbReference type="PANTHER" id="PTHR43717:SF1">
    <property type="entry name" value="ANAEROBIC NITRIC OXIDE REDUCTASE FLAVORUBREDOXIN"/>
    <property type="match status" value="1"/>
</dbReference>
<dbReference type="InterPro" id="IPR036866">
    <property type="entry name" value="RibonucZ/Hydroxyglut_hydro"/>
</dbReference>
<dbReference type="SUPFAM" id="SSF52218">
    <property type="entry name" value="Flavoproteins"/>
    <property type="match status" value="1"/>
</dbReference>
<dbReference type="AlphaFoldDB" id="A0A940IDV2"/>
<dbReference type="InterPro" id="IPR029039">
    <property type="entry name" value="Flavoprotein-like_sf"/>
</dbReference>
<dbReference type="InterPro" id="IPR001279">
    <property type="entry name" value="Metallo-B-lactamas"/>
</dbReference>
<dbReference type="GO" id="GO:0046872">
    <property type="term" value="F:metal ion binding"/>
    <property type="evidence" value="ECO:0007669"/>
    <property type="project" value="InterPro"/>
</dbReference>
<dbReference type="Pfam" id="PF19583">
    <property type="entry name" value="ODP"/>
    <property type="match status" value="1"/>
</dbReference>
<dbReference type="InterPro" id="IPR008254">
    <property type="entry name" value="Flavodoxin/NO_synth"/>
</dbReference>
<evidence type="ECO:0000256" key="1">
    <source>
        <dbReference type="ARBA" id="ARBA00007121"/>
    </source>
</evidence>
<dbReference type="Pfam" id="PF00258">
    <property type="entry name" value="Flavodoxin_1"/>
    <property type="match status" value="1"/>
</dbReference>
<dbReference type="EMBL" id="JADINF010000170">
    <property type="protein sequence ID" value="MBO8424693.1"/>
    <property type="molecule type" value="Genomic_DNA"/>
</dbReference>
<dbReference type="Gene3D" id="3.40.50.360">
    <property type="match status" value="1"/>
</dbReference>
<proteinExistence type="inferred from homology"/>
<dbReference type="SMART" id="SM00849">
    <property type="entry name" value="Lactamase_B"/>
    <property type="match status" value="1"/>
</dbReference>
<dbReference type="GO" id="GO:0009055">
    <property type="term" value="F:electron transfer activity"/>
    <property type="evidence" value="ECO:0007669"/>
    <property type="project" value="InterPro"/>
</dbReference>
<dbReference type="GO" id="GO:0016651">
    <property type="term" value="F:oxidoreductase activity, acting on NAD(P)H"/>
    <property type="evidence" value="ECO:0007669"/>
    <property type="project" value="UniProtKB-ARBA"/>
</dbReference>
<reference evidence="3" key="1">
    <citation type="submission" date="2020-10" db="EMBL/GenBank/DDBJ databases">
        <authorList>
            <person name="Gilroy R."/>
        </authorList>
    </citation>
    <scope>NUCLEOTIDE SEQUENCE</scope>
    <source>
        <strain evidence="3">517</strain>
    </source>
</reference>
<dbReference type="SUPFAM" id="SSF56281">
    <property type="entry name" value="Metallo-hydrolase/oxidoreductase"/>
    <property type="match status" value="1"/>
</dbReference>
<evidence type="ECO:0000313" key="4">
    <source>
        <dbReference type="Proteomes" id="UP000727857"/>
    </source>
</evidence>
<dbReference type="GO" id="GO:0010181">
    <property type="term" value="F:FMN binding"/>
    <property type="evidence" value="ECO:0007669"/>
    <property type="project" value="InterPro"/>
</dbReference>
<dbReference type="PIRSF" id="PIRSF005243">
    <property type="entry name" value="ROO"/>
    <property type="match status" value="1"/>
</dbReference>
<protein>
    <submittedName>
        <fullName evidence="3">FprA family A-type flavoprotein</fullName>
    </submittedName>
</protein>
<evidence type="ECO:0000259" key="2">
    <source>
        <dbReference type="PROSITE" id="PS50902"/>
    </source>
</evidence>
<dbReference type="PANTHER" id="PTHR43717">
    <property type="entry name" value="ANAEROBIC NITRIC OXIDE REDUCTASE FLAVORUBREDOXIN"/>
    <property type="match status" value="1"/>
</dbReference>
<dbReference type="PROSITE" id="PS50902">
    <property type="entry name" value="FLAVODOXIN_LIKE"/>
    <property type="match status" value="1"/>
</dbReference>
<dbReference type="CDD" id="cd07709">
    <property type="entry name" value="flavodiiron_proteins_MBL-fold"/>
    <property type="match status" value="1"/>
</dbReference>
<dbReference type="Gene3D" id="3.60.15.10">
    <property type="entry name" value="Ribonuclease Z/Hydroxyacylglutathione hydrolase-like"/>
    <property type="match status" value="1"/>
</dbReference>
<comment type="caution">
    <text evidence="3">The sequence shown here is derived from an EMBL/GenBank/DDBJ whole genome shotgun (WGS) entry which is preliminary data.</text>
</comment>
<feature type="domain" description="Flavodoxin-like" evidence="2">
    <location>
        <begin position="254"/>
        <end position="394"/>
    </location>
</feature>
<dbReference type="InterPro" id="IPR045761">
    <property type="entry name" value="ODP_dom"/>
</dbReference>
<evidence type="ECO:0000313" key="3">
    <source>
        <dbReference type="EMBL" id="MBO8424693.1"/>
    </source>
</evidence>
<comment type="similarity">
    <text evidence="1">In the N-terminal section; belongs to the zinc metallo-hydrolase group 3 family.</text>
</comment>
<dbReference type="InterPro" id="IPR016440">
    <property type="entry name" value="Rubredoxin-O_OxRdtase"/>
</dbReference>
<name>A0A940IDV2_9FIRM</name>
<sequence>MAIIRQLTPDLIYTGVNDRRIALFENVYPVSAGVSYNSYVLRDRDTVIFDTADGGFTDKYLQNVEAALEGATPSYLVVHHMEPDHSASIKALADKYPEMRIILNAKTKAILANYFVGLDDRTVCVKDGEELNIGKHTLKFVFTPMVHWPEVMFTYDVTDKVIFSADAFGSFGAIDGSIFSDEADFEAYLPEARRYYTNIVGKYGVQVTNAIKKLAGAPVNLVCPLHGLVWRGNFEKILAYYLKWASYEPEENSVMIAYASIYGNTKQAAEILAKELAERGVRGIKVFDLSKTHYSYLVAEAFRNSTIVVASVTYNAGLFPHTDTFLRELEAHAVKNRNFAFIQNGSWVAQSGAKMAEAVSKLKDARIVGETVTLNGAVKPATEEALKKLAGDIVAAIN</sequence>
<organism evidence="3 4">
    <name type="scientific">Candidatus Stercoripulliclostridium pullicola</name>
    <dbReference type="NCBI Taxonomy" id="2840953"/>
    <lineage>
        <taxon>Bacteria</taxon>
        <taxon>Bacillati</taxon>
        <taxon>Bacillota</taxon>
        <taxon>Clostridia</taxon>
        <taxon>Eubacteriales</taxon>
        <taxon>Candidatus Stercoripulliclostridium</taxon>
    </lineage>
</organism>
<gene>
    <name evidence="3" type="ORF">IAB16_06710</name>
</gene>